<dbReference type="AlphaFoldDB" id="A0A376B660"/>
<protein>
    <submittedName>
        <fullName evidence="7">Related to Chromatin assembly factor 1 subunit p50</fullName>
    </submittedName>
</protein>
<evidence type="ECO:0000256" key="2">
    <source>
        <dbReference type="ARBA" id="ARBA00022737"/>
    </source>
</evidence>
<evidence type="ECO:0000256" key="3">
    <source>
        <dbReference type="ARBA" id="ARBA00022853"/>
    </source>
</evidence>
<dbReference type="VEuPathDB" id="FungiDB:SCODWIG_01882"/>
<feature type="region of interest" description="Disordered" evidence="5">
    <location>
        <begin position="35"/>
        <end position="61"/>
    </location>
</feature>
<dbReference type="EMBL" id="UFAJ01000275">
    <property type="protein sequence ID" value="SSD60121.1"/>
    <property type="molecule type" value="Genomic_DNA"/>
</dbReference>
<reference evidence="8" key="1">
    <citation type="submission" date="2018-06" db="EMBL/GenBank/DDBJ databases">
        <authorList>
            <person name="Guldener U."/>
        </authorList>
    </citation>
    <scope>NUCLEOTIDE SEQUENCE [LARGE SCALE GENOMIC DNA]</scope>
    <source>
        <strain evidence="8">UTAD17</strain>
    </source>
</reference>
<dbReference type="InterPro" id="IPR050459">
    <property type="entry name" value="WD_repeat_RBAP46/RBAP48/MSI1"/>
</dbReference>
<dbReference type="Proteomes" id="UP000262825">
    <property type="component" value="Unassembled WGS sequence"/>
</dbReference>
<evidence type="ECO:0000256" key="5">
    <source>
        <dbReference type="SAM" id="MobiDB-lite"/>
    </source>
</evidence>
<dbReference type="SUPFAM" id="SSF50978">
    <property type="entry name" value="WD40 repeat-like"/>
    <property type="match status" value="1"/>
</dbReference>
<dbReference type="PROSITE" id="PS50082">
    <property type="entry name" value="WD_REPEATS_2"/>
    <property type="match status" value="1"/>
</dbReference>
<feature type="repeat" description="WD" evidence="4">
    <location>
        <begin position="395"/>
        <end position="429"/>
    </location>
</feature>
<keyword evidence="2" id="KW-0677">Repeat</keyword>
<dbReference type="InterPro" id="IPR015943">
    <property type="entry name" value="WD40/YVTN_repeat-like_dom_sf"/>
</dbReference>
<dbReference type="Pfam" id="PF12265">
    <property type="entry name" value="CAF1C_H4-bd"/>
    <property type="match status" value="1"/>
</dbReference>
<dbReference type="InterPro" id="IPR036322">
    <property type="entry name" value="WD40_repeat_dom_sf"/>
</dbReference>
<feature type="compositionally biased region" description="Polar residues" evidence="5">
    <location>
        <begin position="48"/>
        <end position="61"/>
    </location>
</feature>
<proteinExistence type="predicted"/>
<feature type="compositionally biased region" description="Basic and acidic residues" evidence="5">
    <location>
        <begin position="37"/>
        <end position="47"/>
    </location>
</feature>
<organism evidence="7 8">
    <name type="scientific">Saccharomycodes ludwigii</name>
    <dbReference type="NCBI Taxonomy" id="36035"/>
    <lineage>
        <taxon>Eukaryota</taxon>
        <taxon>Fungi</taxon>
        <taxon>Dikarya</taxon>
        <taxon>Ascomycota</taxon>
        <taxon>Saccharomycotina</taxon>
        <taxon>Saccharomycetes</taxon>
        <taxon>Saccharomycodales</taxon>
        <taxon>Saccharomycodaceae</taxon>
        <taxon>Saccharomycodes</taxon>
    </lineage>
</organism>
<name>A0A376B660_9ASCO</name>
<evidence type="ECO:0000313" key="7">
    <source>
        <dbReference type="EMBL" id="SSD60121.1"/>
    </source>
</evidence>
<evidence type="ECO:0000256" key="4">
    <source>
        <dbReference type="PROSITE-ProRule" id="PRU00221"/>
    </source>
</evidence>
<dbReference type="Pfam" id="PF00400">
    <property type="entry name" value="WD40"/>
    <property type="match status" value="3"/>
</dbReference>
<dbReference type="GO" id="GO:0006325">
    <property type="term" value="P:chromatin organization"/>
    <property type="evidence" value="ECO:0007669"/>
    <property type="project" value="UniProtKB-KW"/>
</dbReference>
<feature type="domain" description="Histone-binding protein RBBP4-like N-terminal" evidence="6">
    <location>
        <begin position="69"/>
        <end position="133"/>
    </location>
</feature>
<evidence type="ECO:0000313" key="8">
    <source>
        <dbReference type="Proteomes" id="UP000262825"/>
    </source>
</evidence>
<accession>A0A376B660</accession>
<gene>
    <name evidence="7" type="ORF">SCODWIG_01882</name>
</gene>
<dbReference type="SMART" id="SM00320">
    <property type="entry name" value="WD40"/>
    <property type="match status" value="6"/>
</dbReference>
<dbReference type="InterPro" id="IPR001680">
    <property type="entry name" value="WD40_rpt"/>
</dbReference>
<evidence type="ECO:0000259" key="6">
    <source>
        <dbReference type="Pfam" id="PF12265"/>
    </source>
</evidence>
<dbReference type="OrthoDB" id="427795at2759"/>
<keyword evidence="8" id="KW-1185">Reference proteome</keyword>
<evidence type="ECO:0000256" key="1">
    <source>
        <dbReference type="ARBA" id="ARBA00022574"/>
    </source>
</evidence>
<keyword evidence="1 4" id="KW-0853">WD repeat</keyword>
<dbReference type="PANTHER" id="PTHR22850">
    <property type="entry name" value="WD40 REPEAT FAMILY"/>
    <property type="match status" value="1"/>
</dbReference>
<keyword evidence="3" id="KW-0156">Chromatin regulator</keyword>
<dbReference type="InterPro" id="IPR022052">
    <property type="entry name" value="Histone-bd_RBBP4-like_N"/>
</dbReference>
<dbReference type="Gene3D" id="2.130.10.10">
    <property type="entry name" value="YVTN repeat-like/Quinoprotein amine dehydrogenase"/>
    <property type="match status" value="1"/>
</dbReference>
<sequence length="483" mass="54313">MMTSILLDDENDKASIDNITNINSVHETRDSIVTLNEKNKKENHTEQNNEPENGGEHTSLTIPEDLQRKYINWKKNAKILYDYLNSNTSKWPSLTCEIFPDVEIATEKRRILLSSFTSSQLPLNESIYISSISTDIPKSSLNQFDMDEMEFKIDNDVKQGNKKLAKQIEIGFPIGEECNRARYMPLNPDIIGCASSSGNLYIYNRTKHGSLPRTRNGMSDGNNIAVQNEISRDFYEVVYKDEDRHSEAYSLAWNYQRNGIVATCHADGTVNIWNLSKTYKKSNSKIITTKEHDFFPDIEKGCNDVSWMVHHESILAVGCESNNKISIIDTRTNHTPYIKATDPLSNNTASASGINSVQFNYQNDLLLCSGNSNSRVGVWDLRNMGKPVNSWNHGNTGNSGSISSVAWNPNISNVLASAGLNDGLVKIWDASDIEDPLLFTHGGHMLGVNDISWDLHDSWLMCSVSNDNSIQIWKPSMKQLMNS</sequence>